<dbReference type="InterPro" id="IPR002645">
    <property type="entry name" value="STAS_dom"/>
</dbReference>
<reference evidence="3 4" key="1">
    <citation type="submission" date="2024-10" db="EMBL/GenBank/DDBJ databases">
        <title>The Natural Products Discovery Center: Release of the First 8490 Sequenced Strains for Exploring Actinobacteria Biosynthetic Diversity.</title>
        <authorList>
            <person name="Kalkreuter E."/>
            <person name="Kautsar S.A."/>
            <person name="Yang D."/>
            <person name="Bader C.D."/>
            <person name="Teijaro C.N."/>
            <person name="Fluegel L."/>
            <person name="Davis C.M."/>
            <person name="Simpson J.R."/>
            <person name="Lauterbach L."/>
            <person name="Steele A.D."/>
            <person name="Gui C."/>
            <person name="Meng S."/>
            <person name="Li G."/>
            <person name="Viehrig K."/>
            <person name="Ye F."/>
            <person name="Su P."/>
            <person name="Kiefer A.F."/>
            <person name="Nichols A."/>
            <person name="Cepeda A.J."/>
            <person name="Yan W."/>
            <person name="Fan B."/>
            <person name="Jiang Y."/>
            <person name="Adhikari A."/>
            <person name="Zheng C.-J."/>
            <person name="Schuster L."/>
            <person name="Cowan T.M."/>
            <person name="Smanski M.J."/>
            <person name="Chevrette M.G."/>
            <person name="De Carvalho L.P.S."/>
            <person name="Shen B."/>
        </authorList>
    </citation>
    <scope>NUCLEOTIDE SEQUENCE [LARGE SCALE GENOMIC DNA]</scope>
    <source>
        <strain evidence="3 4">NPDC048229</strain>
    </source>
</reference>
<feature type="region of interest" description="Disordered" evidence="1">
    <location>
        <begin position="128"/>
        <end position="164"/>
    </location>
</feature>
<dbReference type="InterPro" id="IPR058548">
    <property type="entry name" value="MlaB-like_STAS"/>
</dbReference>
<keyword evidence="4" id="KW-1185">Reference proteome</keyword>
<proteinExistence type="predicted"/>
<comment type="caution">
    <text evidence="3">The sequence shown here is derived from an EMBL/GenBank/DDBJ whole genome shotgun (WGS) entry which is preliminary data.</text>
</comment>
<accession>A0ABW7BPL0</accession>
<dbReference type="Proteomes" id="UP001604282">
    <property type="component" value="Unassembled WGS sequence"/>
</dbReference>
<dbReference type="PROSITE" id="PS50801">
    <property type="entry name" value="STAS"/>
    <property type="match status" value="1"/>
</dbReference>
<evidence type="ECO:0000256" key="1">
    <source>
        <dbReference type="SAM" id="MobiDB-lite"/>
    </source>
</evidence>
<protein>
    <submittedName>
        <fullName evidence="3">STAS domain-containing protein</fullName>
    </submittedName>
</protein>
<name>A0ABW7BPL0_9ACTN</name>
<evidence type="ECO:0000259" key="2">
    <source>
        <dbReference type="PROSITE" id="PS50801"/>
    </source>
</evidence>
<evidence type="ECO:0000313" key="4">
    <source>
        <dbReference type="Proteomes" id="UP001604282"/>
    </source>
</evidence>
<organism evidence="3 4">
    <name type="scientific">Streptomyces omiyaensis</name>
    <dbReference type="NCBI Taxonomy" id="68247"/>
    <lineage>
        <taxon>Bacteria</taxon>
        <taxon>Bacillati</taxon>
        <taxon>Actinomycetota</taxon>
        <taxon>Actinomycetes</taxon>
        <taxon>Kitasatosporales</taxon>
        <taxon>Streptomycetaceae</taxon>
        <taxon>Streptomyces</taxon>
    </lineage>
</organism>
<dbReference type="Gene3D" id="3.30.750.24">
    <property type="entry name" value="STAS domain"/>
    <property type="match status" value="1"/>
</dbReference>
<sequence length="164" mass="17159">MSTASRAPILTVSPVSSVAPAVHDSGADTAPGDIVVASCTTLGATLVVHLAGEIDHYSAAPLRTLLASAADNGYTGLVLDTARVTFCDSALLAVLDWWPRRGRRLGLANRSRAVRHLLDAAAATWRQTGRSASRAGGNRRRRSSGSLRTRPEGSTGDTRTAGER</sequence>
<dbReference type="SUPFAM" id="SSF52091">
    <property type="entry name" value="SpoIIaa-like"/>
    <property type="match status" value="1"/>
</dbReference>
<dbReference type="CDD" id="cd07043">
    <property type="entry name" value="STAS_anti-anti-sigma_factors"/>
    <property type="match status" value="1"/>
</dbReference>
<evidence type="ECO:0000313" key="3">
    <source>
        <dbReference type="EMBL" id="MFG3188086.1"/>
    </source>
</evidence>
<dbReference type="Pfam" id="PF13466">
    <property type="entry name" value="STAS_2"/>
    <property type="match status" value="1"/>
</dbReference>
<dbReference type="RefSeq" id="WP_189850431.1">
    <property type="nucleotide sequence ID" value="NZ_BMVV01000011.1"/>
</dbReference>
<dbReference type="InterPro" id="IPR036513">
    <property type="entry name" value="STAS_dom_sf"/>
</dbReference>
<dbReference type="EMBL" id="JBICZW010000002">
    <property type="protein sequence ID" value="MFG3188086.1"/>
    <property type="molecule type" value="Genomic_DNA"/>
</dbReference>
<feature type="domain" description="STAS" evidence="2">
    <location>
        <begin position="46"/>
        <end position="95"/>
    </location>
</feature>
<gene>
    <name evidence="3" type="ORF">ACGFYS_04025</name>
</gene>